<dbReference type="EC" id="5.3.1.13" evidence="4"/>
<dbReference type="InterPro" id="IPR004800">
    <property type="entry name" value="KdsD/KpsF-type"/>
</dbReference>
<accession>A0A363UM78</accession>
<evidence type="ECO:0000259" key="9">
    <source>
        <dbReference type="PROSITE" id="PS51464"/>
    </source>
</evidence>
<dbReference type="FunFam" id="3.40.50.10490:FF:000011">
    <property type="entry name" value="Arabinose 5-phosphate isomerase"/>
    <property type="match status" value="1"/>
</dbReference>
<evidence type="ECO:0000256" key="3">
    <source>
        <dbReference type="ARBA" id="ARBA00023122"/>
    </source>
</evidence>
<dbReference type="InterPro" id="IPR050986">
    <property type="entry name" value="GutQ/KpsF_isomerases"/>
</dbReference>
<keyword evidence="4 10" id="KW-0413">Isomerase</keyword>
<dbReference type="PIRSF" id="PIRSF004692">
    <property type="entry name" value="KdsD_KpsF"/>
    <property type="match status" value="1"/>
</dbReference>
<feature type="domain" description="CBS" evidence="8">
    <location>
        <begin position="274"/>
        <end position="326"/>
    </location>
</feature>
<comment type="similarity">
    <text evidence="1 4">Belongs to the SIS family. GutQ/KpsF subfamily.</text>
</comment>
<evidence type="ECO:0000313" key="11">
    <source>
        <dbReference type="Proteomes" id="UP000251800"/>
    </source>
</evidence>
<feature type="site" description="Catalytically relevant" evidence="6">
    <location>
        <position position="56"/>
    </location>
</feature>
<feature type="site" description="Catalytically relevant" evidence="6">
    <location>
        <position position="108"/>
    </location>
</feature>
<dbReference type="GO" id="GO:0019146">
    <property type="term" value="F:arabinose-5-phosphate isomerase activity"/>
    <property type="evidence" value="ECO:0007669"/>
    <property type="project" value="UniProtKB-EC"/>
</dbReference>
<keyword evidence="5" id="KW-0479">Metal-binding</keyword>
<dbReference type="Gene3D" id="3.40.50.10490">
    <property type="entry name" value="Glucose-6-phosphate isomerase like protein, domain 1"/>
    <property type="match status" value="1"/>
</dbReference>
<dbReference type="RefSeq" id="WP_109719733.1">
    <property type="nucleotide sequence ID" value="NZ_QEQK01000005.1"/>
</dbReference>
<evidence type="ECO:0000256" key="4">
    <source>
        <dbReference type="PIRNR" id="PIRNR004692"/>
    </source>
</evidence>
<dbReference type="SUPFAM" id="SSF53697">
    <property type="entry name" value="SIS domain"/>
    <property type="match status" value="1"/>
</dbReference>
<organism evidence="10 11">
    <name type="scientific">Abyssibacter profundi</name>
    <dbReference type="NCBI Taxonomy" id="2182787"/>
    <lineage>
        <taxon>Bacteria</taxon>
        <taxon>Pseudomonadati</taxon>
        <taxon>Pseudomonadota</taxon>
        <taxon>Gammaproteobacteria</taxon>
        <taxon>Chromatiales</taxon>
        <taxon>Oceanococcaceae</taxon>
        <taxon>Abyssibacter</taxon>
    </lineage>
</organism>
<feature type="site" description="Catalytically relevant" evidence="6">
    <location>
        <position position="149"/>
    </location>
</feature>
<dbReference type="GO" id="GO:0097367">
    <property type="term" value="F:carbohydrate derivative binding"/>
    <property type="evidence" value="ECO:0007669"/>
    <property type="project" value="InterPro"/>
</dbReference>
<evidence type="ECO:0000256" key="1">
    <source>
        <dbReference type="ARBA" id="ARBA00008165"/>
    </source>
</evidence>
<dbReference type="GO" id="GO:0046872">
    <property type="term" value="F:metal ion binding"/>
    <property type="evidence" value="ECO:0007669"/>
    <property type="project" value="UniProtKB-KW"/>
</dbReference>
<proteinExistence type="inferred from homology"/>
<dbReference type="Gene3D" id="3.10.580.10">
    <property type="entry name" value="CBS-domain"/>
    <property type="match status" value="1"/>
</dbReference>
<evidence type="ECO:0000256" key="7">
    <source>
        <dbReference type="PROSITE-ProRule" id="PRU00703"/>
    </source>
</evidence>
<dbReference type="AlphaFoldDB" id="A0A363UM78"/>
<evidence type="ECO:0000259" key="8">
    <source>
        <dbReference type="PROSITE" id="PS51371"/>
    </source>
</evidence>
<dbReference type="PANTHER" id="PTHR42745">
    <property type="match status" value="1"/>
</dbReference>
<dbReference type="OrthoDB" id="9762536at2"/>
<reference evidence="10 11" key="1">
    <citation type="submission" date="2018-05" db="EMBL/GenBank/DDBJ databases">
        <title>Abyssibacter profundi OUC007T gen. nov., sp. nov, a marine bacterium isolated from seawater of the Mariana Trench.</title>
        <authorList>
            <person name="Zhou S."/>
        </authorList>
    </citation>
    <scope>NUCLEOTIDE SEQUENCE [LARGE SCALE GENOMIC DNA]</scope>
    <source>
        <strain evidence="10 11">OUC007</strain>
    </source>
</reference>
<dbReference type="InterPro" id="IPR035474">
    <property type="entry name" value="SIS_Kpsf"/>
</dbReference>
<keyword evidence="5" id="KW-0862">Zinc</keyword>
<name>A0A363UM78_9GAMM</name>
<dbReference type="Pfam" id="PF00571">
    <property type="entry name" value="CBS"/>
    <property type="match status" value="2"/>
</dbReference>
<evidence type="ECO:0000256" key="6">
    <source>
        <dbReference type="PIRSR" id="PIRSR004692-3"/>
    </source>
</evidence>
<comment type="catalytic activity">
    <reaction evidence="4">
        <text>D-arabinose 5-phosphate = D-ribulose 5-phosphate</text>
        <dbReference type="Rhea" id="RHEA:23104"/>
        <dbReference type="ChEBI" id="CHEBI:57693"/>
        <dbReference type="ChEBI" id="CHEBI:58121"/>
        <dbReference type="EC" id="5.3.1.13"/>
    </reaction>
</comment>
<keyword evidence="11" id="KW-1185">Reference proteome</keyword>
<evidence type="ECO:0000313" key="10">
    <source>
        <dbReference type="EMBL" id="PWN56538.1"/>
    </source>
</evidence>
<evidence type="ECO:0000256" key="2">
    <source>
        <dbReference type="ARBA" id="ARBA00022737"/>
    </source>
</evidence>
<feature type="domain" description="CBS" evidence="8">
    <location>
        <begin position="207"/>
        <end position="265"/>
    </location>
</feature>
<dbReference type="InterPro" id="IPR000644">
    <property type="entry name" value="CBS_dom"/>
</dbReference>
<dbReference type="NCBIfam" id="TIGR00393">
    <property type="entry name" value="kpsF"/>
    <property type="match status" value="1"/>
</dbReference>
<comment type="caution">
    <text evidence="10">The sequence shown here is derived from an EMBL/GenBank/DDBJ whole genome shotgun (WGS) entry which is preliminary data.</text>
</comment>
<protein>
    <recommendedName>
        <fullName evidence="4">Arabinose 5-phosphate isomerase</fullName>
        <shortName evidence="4">API</shortName>
        <ecNumber evidence="4">5.3.1.13</ecNumber>
    </recommendedName>
</protein>
<gene>
    <name evidence="10" type="ORF">DEH80_06820</name>
</gene>
<keyword evidence="2" id="KW-0677">Repeat</keyword>
<dbReference type="GO" id="GO:1901135">
    <property type="term" value="P:carbohydrate derivative metabolic process"/>
    <property type="evidence" value="ECO:0007669"/>
    <property type="project" value="InterPro"/>
</dbReference>
<feature type="domain" description="SIS" evidence="9">
    <location>
        <begin position="38"/>
        <end position="181"/>
    </location>
</feature>
<dbReference type="CDD" id="cd04604">
    <property type="entry name" value="CBS_pair_SIS_assoc"/>
    <property type="match status" value="1"/>
</dbReference>
<sequence>MTTLHPDQIRALGVSVLRIERDAIERLVDRIDEAFVRACELCIGCSARIVVVGMGKSGHIGNKIAATLASTGTPAFFVHPGEASHGDLGMITRDDVVLALSNSGETAEITAILPLIKRLGVPLIAMTGKPESTLARMADVHLNVGVEKEACPLNLAPTASTTAALAMGDALAVALLEARGFTESDFALSHPGGSLGRRLLLKIDELLHTGERIPRVGATVTVAEALVEMTQKGLGMTVVDDADGHMLGIYTDGDLRRTLDRGLDVHATPITEVMAADPKSIAPGTLAAEAVKIMQDFSITTLVVCDEQRRVTGLLHMHELLRAGVV</sequence>
<evidence type="ECO:0000256" key="5">
    <source>
        <dbReference type="PIRSR" id="PIRSR004692-2"/>
    </source>
</evidence>
<dbReference type="PROSITE" id="PS51371">
    <property type="entry name" value="CBS"/>
    <property type="match status" value="2"/>
</dbReference>
<dbReference type="PROSITE" id="PS51464">
    <property type="entry name" value="SIS"/>
    <property type="match status" value="1"/>
</dbReference>
<dbReference type="Proteomes" id="UP000251800">
    <property type="component" value="Unassembled WGS sequence"/>
</dbReference>
<dbReference type="GO" id="GO:0005975">
    <property type="term" value="P:carbohydrate metabolic process"/>
    <property type="evidence" value="ECO:0007669"/>
    <property type="project" value="InterPro"/>
</dbReference>
<dbReference type="EMBL" id="QEQK01000005">
    <property type="protein sequence ID" value="PWN56538.1"/>
    <property type="molecule type" value="Genomic_DNA"/>
</dbReference>
<keyword evidence="3 7" id="KW-0129">CBS domain</keyword>
<dbReference type="SMART" id="SM00116">
    <property type="entry name" value="CBS"/>
    <property type="match status" value="2"/>
</dbReference>
<feature type="binding site" evidence="5">
    <location>
        <position position="79"/>
    </location>
    <ligand>
        <name>Zn(2+)</name>
        <dbReference type="ChEBI" id="CHEBI:29105"/>
    </ligand>
</feature>
<dbReference type="Pfam" id="PF01380">
    <property type="entry name" value="SIS"/>
    <property type="match status" value="1"/>
</dbReference>
<dbReference type="InterPro" id="IPR046342">
    <property type="entry name" value="CBS_dom_sf"/>
</dbReference>
<dbReference type="InterPro" id="IPR001347">
    <property type="entry name" value="SIS_dom"/>
</dbReference>
<feature type="site" description="Catalytically relevant" evidence="6">
    <location>
        <position position="190"/>
    </location>
</feature>
<dbReference type="CDD" id="cd05014">
    <property type="entry name" value="SIS_Kpsf"/>
    <property type="match status" value="1"/>
</dbReference>
<dbReference type="InterPro" id="IPR046348">
    <property type="entry name" value="SIS_dom_sf"/>
</dbReference>
<dbReference type="PANTHER" id="PTHR42745:SF1">
    <property type="entry name" value="ARABINOSE 5-PHOSPHATE ISOMERASE KDSD"/>
    <property type="match status" value="1"/>
</dbReference>